<feature type="repeat" description="ANK" evidence="3">
    <location>
        <begin position="76"/>
        <end position="112"/>
    </location>
</feature>
<evidence type="ECO:0000256" key="1">
    <source>
        <dbReference type="ARBA" id="ARBA00022737"/>
    </source>
</evidence>
<dbReference type="PANTHER" id="PTHR24126">
    <property type="entry name" value="ANKYRIN REPEAT, PH AND SEC7 DOMAIN CONTAINING PROTEIN SECG-RELATED"/>
    <property type="match status" value="1"/>
</dbReference>
<dbReference type="SMART" id="SM00248">
    <property type="entry name" value="ANK"/>
    <property type="match status" value="10"/>
</dbReference>
<dbReference type="PANTHER" id="PTHR24126:SF65">
    <property type="entry name" value="CHROMOSOME UNDETERMINED SCAFFOLD_20, WHOLE GENOME SHOTGUN SEQUENCE"/>
    <property type="match status" value="1"/>
</dbReference>
<feature type="repeat" description="ANK" evidence="3">
    <location>
        <begin position="256"/>
        <end position="288"/>
    </location>
</feature>
<organism evidence="5">
    <name type="scientific">Graphocephala atropunctata</name>
    <dbReference type="NCBI Taxonomy" id="36148"/>
    <lineage>
        <taxon>Eukaryota</taxon>
        <taxon>Metazoa</taxon>
        <taxon>Ecdysozoa</taxon>
        <taxon>Arthropoda</taxon>
        <taxon>Hexapoda</taxon>
        <taxon>Insecta</taxon>
        <taxon>Pterygota</taxon>
        <taxon>Neoptera</taxon>
        <taxon>Paraneoptera</taxon>
        <taxon>Hemiptera</taxon>
        <taxon>Auchenorrhyncha</taxon>
        <taxon>Membracoidea</taxon>
        <taxon>Cicadellidae</taxon>
        <taxon>Cicadellinae</taxon>
        <taxon>Cicadellini</taxon>
        <taxon>Graphocephala</taxon>
    </lineage>
</organism>
<feature type="repeat" description="ANK" evidence="3">
    <location>
        <begin position="113"/>
        <end position="147"/>
    </location>
</feature>
<dbReference type="Gene3D" id="1.25.40.20">
    <property type="entry name" value="Ankyrin repeat-containing domain"/>
    <property type="match status" value="4"/>
</dbReference>
<dbReference type="InterPro" id="IPR002110">
    <property type="entry name" value="Ankyrin_rpt"/>
</dbReference>
<feature type="repeat" description="ANK" evidence="3">
    <location>
        <begin position="189"/>
        <end position="221"/>
    </location>
</feature>
<accession>A0A1B6KSV6</accession>
<feature type="non-terminal residue" evidence="5">
    <location>
        <position position="1"/>
    </location>
</feature>
<evidence type="ECO:0000256" key="2">
    <source>
        <dbReference type="ARBA" id="ARBA00023043"/>
    </source>
</evidence>
<dbReference type="PROSITE" id="PS50297">
    <property type="entry name" value="ANK_REP_REGION"/>
    <property type="match status" value="6"/>
</dbReference>
<dbReference type="SUPFAM" id="SSF48403">
    <property type="entry name" value="Ankyrin repeat"/>
    <property type="match status" value="1"/>
</dbReference>
<protein>
    <submittedName>
        <fullName evidence="5">Uncharacterized protein</fullName>
    </submittedName>
</protein>
<keyword evidence="1" id="KW-0677">Repeat</keyword>
<feature type="repeat" description="ANK" evidence="3">
    <location>
        <begin position="289"/>
        <end position="325"/>
    </location>
</feature>
<evidence type="ECO:0000313" key="5">
    <source>
        <dbReference type="EMBL" id="JAT14510.1"/>
    </source>
</evidence>
<dbReference type="Pfam" id="PF12796">
    <property type="entry name" value="Ank_2"/>
    <property type="match status" value="4"/>
</dbReference>
<dbReference type="PRINTS" id="PR01415">
    <property type="entry name" value="ANKYRIN"/>
</dbReference>
<name>A0A1B6KSV6_9HEMI</name>
<feature type="repeat" description="ANK" evidence="3">
    <location>
        <begin position="9"/>
        <end position="42"/>
    </location>
</feature>
<feature type="repeat" description="ANK" evidence="3">
    <location>
        <begin position="222"/>
        <end position="255"/>
    </location>
</feature>
<feature type="repeat" description="ANK" evidence="3">
    <location>
        <begin position="326"/>
        <end position="358"/>
    </location>
</feature>
<keyword evidence="2 3" id="KW-0040">ANK repeat</keyword>
<feature type="repeat" description="ANK" evidence="3">
    <location>
        <begin position="43"/>
        <end position="75"/>
    </location>
</feature>
<sequence>PDVSIQDNNGNTALHFGISRVNTAKVIEQLIAMGVEVNCKNNYGKTALHFASGMNRKYVVQALLNNGSDVKIQDNDGNTALHFAFADRGMNDKFKVVDQLIAVGVAINCKNNHGKTALHIALENKKVNNRTVQVLLSKGSDVSIQDKKGNTALHCVCSIDLHYPGDKMFVNFAEQLITLGVHTNCKNYDGETALHIALKKNKTYIVQLLLSKSPDVSIQDNKGNTALHYAAASAIPKIAVKQLLAAGADINCKNNYGETALHIASKQQVDYAAHVLLSNRPDVSIQDNKGNTALHCACTVRRKVDKGKLVERLIAVGVDVNCKNNFGETALYIAVDWEKKYIAEVLLLNGANVSIQDNLGRTPLLRSIRNDSYGQDILFIMLLLLDWGSCMYTKTLKREMPFSLCTANAIRKHTIKLKCAKLPFDQTQDDESIEFSSFKFECVEEIKKMKSTKLLGNHSLYCVFTVCTKYLVGSGIENILISRKTKSSFPIYSSLLEATVLKEKVRQELLYFAEAGLIYLLENNETSSQKVIPREIVQKILSFVDNETLSNLINSQLPILI</sequence>
<gene>
    <name evidence="4" type="ORF">g.46250</name>
    <name evidence="5" type="ORF">g.46255</name>
</gene>
<dbReference type="EMBL" id="GEBQ01025467">
    <property type="protein sequence ID" value="JAT14510.1"/>
    <property type="molecule type" value="Transcribed_RNA"/>
</dbReference>
<evidence type="ECO:0000313" key="4">
    <source>
        <dbReference type="EMBL" id="JAT13178.1"/>
    </source>
</evidence>
<evidence type="ECO:0000256" key="3">
    <source>
        <dbReference type="PROSITE-ProRule" id="PRU00023"/>
    </source>
</evidence>
<dbReference type="AlphaFoldDB" id="A0A1B6KSV6"/>
<dbReference type="EMBL" id="GEBQ01026799">
    <property type="protein sequence ID" value="JAT13178.1"/>
    <property type="molecule type" value="Transcribed_RNA"/>
</dbReference>
<dbReference type="InterPro" id="IPR036770">
    <property type="entry name" value="Ankyrin_rpt-contain_sf"/>
</dbReference>
<proteinExistence type="predicted"/>
<reference evidence="5" key="1">
    <citation type="submission" date="2015-11" db="EMBL/GenBank/DDBJ databases">
        <title>De novo transcriptome assembly of four potential Pierce s Disease insect vectors from Arizona vineyards.</title>
        <authorList>
            <person name="Tassone E.E."/>
        </authorList>
    </citation>
    <scope>NUCLEOTIDE SEQUENCE</scope>
</reference>
<dbReference type="PROSITE" id="PS50088">
    <property type="entry name" value="ANK_REPEAT"/>
    <property type="match status" value="9"/>
</dbReference>